<dbReference type="KEGG" id="glz:GLAREA_06816"/>
<accession>S3E630</accession>
<evidence type="ECO:0000313" key="1">
    <source>
        <dbReference type="EMBL" id="EPE33803.1"/>
    </source>
</evidence>
<evidence type="ECO:0000313" key="2">
    <source>
        <dbReference type="Proteomes" id="UP000016922"/>
    </source>
</evidence>
<reference evidence="1 2" key="1">
    <citation type="journal article" date="2013" name="BMC Genomics">
        <title>Genomics-driven discovery of the pneumocandin biosynthetic gene cluster in the fungus Glarea lozoyensis.</title>
        <authorList>
            <person name="Chen L."/>
            <person name="Yue Q."/>
            <person name="Zhang X."/>
            <person name="Xiang M."/>
            <person name="Wang C."/>
            <person name="Li S."/>
            <person name="Che Y."/>
            <person name="Ortiz-Lopez F.J."/>
            <person name="Bills G.F."/>
            <person name="Liu X."/>
            <person name="An Z."/>
        </authorList>
    </citation>
    <scope>NUCLEOTIDE SEQUENCE [LARGE SCALE GENOMIC DNA]</scope>
    <source>
        <strain evidence="2">ATCC 20868 / MF5171</strain>
    </source>
</reference>
<name>S3E630_GLAL2</name>
<sequence length="94" mass="10951">MPTQTAGANRLADRQRRLAAKHHQLYMALELNALRDQVQKNGDKKAGMGNLDKREDVEKIRTEIAALEVEIEDLHEWIRRYGRDEDGWIYIYGS</sequence>
<dbReference type="EMBL" id="KE145357">
    <property type="protein sequence ID" value="EPE33803.1"/>
    <property type="molecule type" value="Genomic_DNA"/>
</dbReference>
<dbReference type="GeneID" id="19465869"/>
<dbReference type="HOGENOM" id="CLU_2386346_0_0_1"/>
<dbReference type="AlphaFoldDB" id="S3E630"/>
<proteinExistence type="predicted"/>
<organism evidence="1 2">
    <name type="scientific">Glarea lozoyensis (strain ATCC 20868 / MF5171)</name>
    <dbReference type="NCBI Taxonomy" id="1116229"/>
    <lineage>
        <taxon>Eukaryota</taxon>
        <taxon>Fungi</taxon>
        <taxon>Dikarya</taxon>
        <taxon>Ascomycota</taxon>
        <taxon>Pezizomycotina</taxon>
        <taxon>Leotiomycetes</taxon>
        <taxon>Helotiales</taxon>
        <taxon>Helotiaceae</taxon>
        <taxon>Glarea</taxon>
    </lineage>
</organism>
<gene>
    <name evidence="1" type="ORF">GLAREA_06816</name>
</gene>
<dbReference type="Proteomes" id="UP000016922">
    <property type="component" value="Unassembled WGS sequence"/>
</dbReference>
<protein>
    <submittedName>
        <fullName evidence="1">Uncharacterized protein</fullName>
    </submittedName>
</protein>
<keyword evidence="2" id="KW-1185">Reference proteome</keyword>
<dbReference type="RefSeq" id="XP_008078955.1">
    <property type="nucleotide sequence ID" value="XM_008080764.1"/>
</dbReference>